<evidence type="ECO:0000313" key="3">
    <source>
        <dbReference type="EMBL" id="RHA38179.1"/>
    </source>
</evidence>
<evidence type="ECO:0000313" key="4">
    <source>
        <dbReference type="Proteomes" id="UP000283374"/>
    </source>
</evidence>
<dbReference type="PANTHER" id="PTHR24320:SF274">
    <property type="entry name" value="CHAIN DEHYDROGENASE, PUTATIVE (AFU_ORTHOLOGUE AFUA_4G00440)-RELATED"/>
    <property type="match status" value="1"/>
</dbReference>
<dbReference type="RefSeq" id="WP_118768192.1">
    <property type="nucleotide sequence ID" value="NZ_QWKP01000216.1"/>
</dbReference>
<evidence type="ECO:0000256" key="1">
    <source>
        <dbReference type="ARBA" id="ARBA00006484"/>
    </source>
</evidence>
<keyword evidence="2" id="KW-0560">Oxidoreductase</keyword>
<dbReference type="GO" id="GO:0016491">
    <property type="term" value="F:oxidoreductase activity"/>
    <property type="evidence" value="ECO:0007669"/>
    <property type="project" value="UniProtKB-KW"/>
</dbReference>
<protein>
    <submittedName>
        <fullName evidence="3">SDR family NAD(P)-dependent oxidoreductase</fullName>
    </submittedName>
</protein>
<comment type="similarity">
    <text evidence="1">Belongs to the short-chain dehydrogenases/reductases (SDR) family.</text>
</comment>
<name>A0A413RIL3_9CELL</name>
<dbReference type="AlphaFoldDB" id="A0A413RIL3"/>
<gene>
    <name evidence="3" type="ORF">D1825_14865</name>
</gene>
<reference evidence="3 4" key="1">
    <citation type="submission" date="2018-08" db="EMBL/GenBank/DDBJ databases">
        <title>Cellulomonas rhizosphaerae sp. nov., a novel actinomycete isolated from soil.</title>
        <authorList>
            <person name="Tian Y."/>
        </authorList>
    </citation>
    <scope>NUCLEOTIDE SEQUENCE [LARGE SCALE GENOMIC DNA]</scope>
    <source>
        <strain evidence="3 4">NEAU-TCZ24</strain>
    </source>
</reference>
<dbReference type="Proteomes" id="UP000283374">
    <property type="component" value="Unassembled WGS sequence"/>
</dbReference>
<keyword evidence="4" id="KW-1185">Reference proteome</keyword>
<dbReference type="EMBL" id="QWKP01000216">
    <property type="protein sequence ID" value="RHA38179.1"/>
    <property type="molecule type" value="Genomic_DNA"/>
</dbReference>
<sequence>MSHVLVTGSSDGIGRETARQLLAGGHEVTGHARNAARADELRAALPGVRGVVVGDLASLSETRALAEQAAAAGPVDAVIHNAGIGGGEPTRVETADGLERIFQVNVVAPYLLTALLPRPERLVYLTSGLQEDGVAELDDLQYAARPWHGMQAYSDSKLHDVVLAFAVARLWPDVLSTTVDPGWIKTKLGGPDAWDEVDEGAATQVWLATSDDAGARVTGEYLKRHEVQVPNPLARDIAVQDGLLDRLAALTGVTLPR</sequence>
<dbReference type="SUPFAM" id="SSF51735">
    <property type="entry name" value="NAD(P)-binding Rossmann-fold domains"/>
    <property type="match status" value="1"/>
</dbReference>
<dbReference type="InterPro" id="IPR036291">
    <property type="entry name" value="NAD(P)-bd_dom_sf"/>
</dbReference>
<dbReference type="PANTHER" id="PTHR24320">
    <property type="entry name" value="RETINOL DEHYDROGENASE"/>
    <property type="match status" value="1"/>
</dbReference>
<dbReference type="Pfam" id="PF00106">
    <property type="entry name" value="adh_short"/>
    <property type="match status" value="1"/>
</dbReference>
<dbReference type="OrthoDB" id="9785826at2"/>
<comment type="caution">
    <text evidence="3">The sequence shown here is derived from an EMBL/GenBank/DDBJ whole genome shotgun (WGS) entry which is preliminary data.</text>
</comment>
<dbReference type="PRINTS" id="PR00081">
    <property type="entry name" value="GDHRDH"/>
</dbReference>
<organism evidence="3 4">
    <name type="scientific">Cellulomonas rhizosphaerae</name>
    <dbReference type="NCBI Taxonomy" id="2293719"/>
    <lineage>
        <taxon>Bacteria</taxon>
        <taxon>Bacillati</taxon>
        <taxon>Actinomycetota</taxon>
        <taxon>Actinomycetes</taxon>
        <taxon>Micrococcales</taxon>
        <taxon>Cellulomonadaceae</taxon>
        <taxon>Cellulomonas</taxon>
    </lineage>
</organism>
<proteinExistence type="inferred from homology"/>
<evidence type="ECO:0000256" key="2">
    <source>
        <dbReference type="ARBA" id="ARBA00023002"/>
    </source>
</evidence>
<accession>A0A413RIL3</accession>
<dbReference type="Gene3D" id="3.40.50.720">
    <property type="entry name" value="NAD(P)-binding Rossmann-like Domain"/>
    <property type="match status" value="1"/>
</dbReference>
<dbReference type="InterPro" id="IPR002347">
    <property type="entry name" value="SDR_fam"/>
</dbReference>